<dbReference type="RefSeq" id="WP_073592430.1">
    <property type="nucleotide sequence ID" value="NZ_MRCE01000004.1"/>
</dbReference>
<name>A0A1U7IQQ8_9CYAN</name>
<proteinExistence type="predicted"/>
<dbReference type="STRING" id="454136.NIES2119_05485"/>
<feature type="chain" id="PRO_5012594925" evidence="1">
    <location>
        <begin position="28"/>
        <end position="170"/>
    </location>
</feature>
<dbReference type="OrthoDB" id="5517735at2"/>
<dbReference type="PROSITE" id="PS51257">
    <property type="entry name" value="PROKAR_LIPOPROTEIN"/>
    <property type="match status" value="1"/>
</dbReference>
<dbReference type="Proteomes" id="UP000185860">
    <property type="component" value="Unassembled WGS sequence"/>
</dbReference>
<evidence type="ECO:0000313" key="3">
    <source>
        <dbReference type="Proteomes" id="UP000185860"/>
    </source>
</evidence>
<comment type="caution">
    <text evidence="2">The sequence shown here is derived from an EMBL/GenBank/DDBJ whole genome shotgun (WGS) entry which is preliminary data.</text>
</comment>
<dbReference type="EMBL" id="MRCE01000004">
    <property type="protein sequence ID" value="OKH39709.1"/>
    <property type="molecule type" value="Genomic_DNA"/>
</dbReference>
<reference evidence="2 3" key="1">
    <citation type="submission" date="2016-11" db="EMBL/GenBank/DDBJ databases">
        <title>Draft Genome Sequences of Nine Cyanobacterial Strains from Diverse Habitats.</title>
        <authorList>
            <person name="Zhu T."/>
            <person name="Hou S."/>
            <person name="Lu X."/>
            <person name="Hess W.R."/>
        </authorList>
    </citation>
    <scope>NUCLEOTIDE SEQUENCE [LARGE SCALE GENOMIC DNA]</scope>
    <source>
        <strain evidence="2 3">IAM M-71</strain>
    </source>
</reference>
<feature type="signal peptide" evidence="1">
    <location>
        <begin position="1"/>
        <end position="27"/>
    </location>
</feature>
<evidence type="ECO:0000313" key="2">
    <source>
        <dbReference type="EMBL" id="OKH39709.1"/>
    </source>
</evidence>
<dbReference type="AlphaFoldDB" id="A0A1U7IQQ8"/>
<gene>
    <name evidence="2" type="ORF">NIES2119_05485</name>
</gene>
<keyword evidence="1" id="KW-0732">Signal</keyword>
<accession>A0A1U7IQQ8</accession>
<evidence type="ECO:0000256" key="1">
    <source>
        <dbReference type="SAM" id="SignalP"/>
    </source>
</evidence>
<organism evidence="2 3">
    <name type="scientific">[Phormidium ambiguum] IAM M-71</name>
    <dbReference type="NCBI Taxonomy" id="454136"/>
    <lineage>
        <taxon>Bacteria</taxon>
        <taxon>Bacillati</taxon>
        <taxon>Cyanobacteriota</taxon>
        <taxon>Cyanophyceae</taxon>
        <taxon>Oscillatoriophycideae</taxon>
        <taxon>Aerosakkonematales</taxon>
        <taxon>Aerosakkonemataceae</taxon>
        <taxon>Floridanema</taxon>
    </lineage>
</organism>
<protein>
    <submittedName>
        <fullName evidence="2">Uncharacterized protein</fullName>
    </submittedName>
</protein>
<sequence>MSFGKIQRILAPFLLGLLLLVSSCATQAPSRYEQAQNASTGRNATPAVVKVSTQGAQFNKYFPKSGGGYQVIPSQEKKGFAEYKLKQDGKDVAVLSVSDTVNTPTAKQKFQNSGKTISGFPAANIGANGTAVLVGDRYQVKVQSRDASFSQSDREAWLQKFNLRGIAALK</sequence>